<reference evidence="3 4" key="1">
    <citation type="submission" date="2016-10" db="EMBL/GenBank/DDBJ databases">
        <authorList>
            <person name="de Groot N.N."/>
        </authorList>
    </citation>
    <scope>NUCLEOTIDE SEQUENCE [LARGE SCALE GENOMIC DNA]</scope>
    <source>
        <strain evidence="3 4">DSM 44993</strain>
    </source>
</reference>
<dbReference type="SMART" id="SM00422">
    <property type="entry name" value="HTH_MERR"/>
    <property type="match status" value="1"/>
</dbReference>
<dbReference type="AlphaFoldDB" id="A0A1H8YPL6"/>
<dbReference type="GO" id="GO:0031419">
    <property type="term" value="F:cobalamin binding"/>
    <property type="evidence" value="ECO:0007669"/>
    <property type="project" value="InterPro"/>
</dbReference>
<name>A0A1H8YPL6_9PSEU</name>
<keyword evidence="4" id="KW-1185">Reference proteome</keyword>
<accession>A0A1H8YPL6</accession>
<proteinExistence type="predicted"/>
<dbReference type="PANTHER" id="PTHR30204:SF97">
    <property type="entry name" value="MERR FAMILY REGULATORY PROTEIN"/>
    <property type="match status" value="1"/>
</dbReference>
<dbReference type="EMBL" id="FOEF01000033">
    <property type="protein sequence ID" value="SEP53931.1"/>
    <property type="molecule type" value="Genomic_DNA"/>
</dbReference>
<dbReference type="SUPFAM" id="SSF52242">
    <property type="entry name" value="Cobalamin (vitamin B12)-binding domain"/>
    <property type="match status" value="1"/>
</dbReference>
<dbReference type="STRING" id="394193.SAMN04489732_13346"/>
<dbReference type="InterPro" id="IPR009061">
    <property type="entry name" value="DNA-bd_dom_put_sf"/>
</dbReference>
<dbReference type="Gene3D" id="3.40.50.280">
    <property type="entry name" value="Cobalamin-binding domain"/>
    <property type="match status" value="1"/>
</dbReference>
<protein>
    <submittedName>
        <fullName evidence="3">DNA-binding transcriptional regulator, MerR family</fullName>
    </submittedName>
</protein>
<dbReference type="PANTHER" id="PTHR30204">
    <property type="entry name" value="REDOX-CYCLING DRUG-SENSING TRANSCRIPTIONAL ACTIVATOR SOXR"/>
    <property type="match status" value="1"/>
</dbReference>
<feature type="domain" description="HTH merR-type" evidence="2">
    <location>
        <begin position="19"/>
        <end position="88"/>
    </location>
</feature>
<dbReference type="GO" id="GO:0003677">
    <property type="term" value="F:DNA binding"/>
    <property type="evidence" value="ECO:0007669"/>
    <property type="project" value="UniProtKB-KW"/>
</dbReference>
<evidence type="ECO:0000313" key="4">
    <source>
        <dbReference type="Proteomes" id="UP000198582"/>
    </source>
</evidence>
<dbReference type="SUPFAM" id="SSF46955">
    <property type="entry name" value="Putative DNA-binding domain"/>
    <property type="match status" value="1"/>
</dbReference>
<dbReference type="InterPro" id="IPR036724">
    <property type="entry name" value="Cobalamin-bd_sf"/>
</dbReference>
<evidence type="ECO:0000256" key="1">
    <source>
        <dbReference type="ARBA" id="ARBA00023125"/>
    </source>
</evidence>
<keyword evidence="1 3" id="KW-0238">DNA-binding</keyword>
<dbReference type="Gene3D" id="1.10.1660.10">
    <property type="match status" value="1"/>
</dbReference>
<dbReference type="InterPro" id="IPR047057">
    <property type="entry name" value="MerR_fam"/>
</dbReference>
<dbReference type="Proteomes" id="UP000198582">
    <property type="component" value="Unassembled WGS sequence"/>
</dbReference>
<sequence>MLVDLEAMSGREEADAGLSWTAGKVAEMLGVSPVTLRTWSARYGVGPTLRGDGRHRRYSNADVRRLQHMRRLIDRGVRAREAAAAAFTGSSGPASEVSLDSRIAEIEHAAESLGFPVLATLLTETLDAAGPVSTWNDILVPILDTLGRRWLRGEACFESEWALTSEISLALERFCAQFADPMPGRVVLLTGCPDERHTLPMEVLRAALAEAGIPVRFLGARVPAETIVAMAAKLDPALVVVWSRSAGTVDDLVRRRIEQGGADVAVAGPGWADLSSRGRSWVNSLDEAIDLVVDHLRT</sequence>
<dbReference type="GO" id="GO:0003700">
    <property type="term" value="F:DNA-binding transcription factor activity"/>
    <property type="evidence" value="ECO:0007669"/>
    <property type="project" value="InterPro"/>
</dbReference>
<gene>
    <name evidence="3" type="ORF">SAMN04489732_13346</name>
</gene>
<dbReference type="GO" id="GO:0046872">
    <property type="term" value="F:metal ion binding"/>
    <property type="evidence" value="ECO:0007669"/>
    <property type="project" value="InterPro"/>
</dbReference>
<organism evidence="3 4">
    <name type="scientific">Amycolatopsis saalfeldensis</name>
    <dbReference type="NCBI Taxonomy" id="394193"/>
    <lineage>
        <taxon>Bacteria</taxon>
        <taxon>Bacillati</taxon>
        <taxon>Actinomycetota</taxon>
        <taxon>Actinomycetes</taxon>
        <taxon>Pseudonocardiales</taxon>
        <taxon>Pseudonocardiaceae</taxon>
        <taxon>Amycolatopsis</taxon>
    </lineage>
</organism>
<dbReference type="PROSITE" id="PS50937">
    <property type="entry name" value="HTH_MERR_2"/>
    <property type="match status" value="1"/>
</dbReference>
<dbReference type="Pfam" id="PF13411">
    <property type="entry name" value="MerR_1"/>
    <property type="match status" value="1"/>
</dbReference>
<dbReference type="InterPro" id="IPR000551">
    <property type="entry name" value="MerR-type_HTH_dom"/>
</dbReference>
<evidence type="ECO:0000259" key="2">
    <source>
        <dbReference type="PROSITE" id="PS50937"/>
    </source>
</evidence>
<evidence type="ECO:0000313" key="3">
    <source>
        <dbReference type="EMBL" id="SEP53931.1"/>
    </source>
</evidence>